<keyword evidence="1" id="KW-0812">Transmembrane</keyword>
<keyword evidence="1" id="KW-0472">Membrane</keyword>
<name>A0AAD8A3Y7_DIPPU</name>
<feature type="transmembrane region" description="Helical" evidence="1">
    <location>
        <begin position="12"/>
        <end position="34"/>
    </location>
</feature>
<comment type="caution">
    <text evidence="2">The sequence shown here is derived from an EMBL/GenBank/DDBJ whole genome shotgun (WGS) entry which is preliminary data.</text>
</comment>
<keyword evidence="1" id="KW-1133">Transmembrane helix</keyword>
<accession>A0AAD8A3Y7</accession>
<gene>
    <name evidence="2" type="ORF">L9F63_002130</name>
</gene>
<sequence length="180" mass="20978">FAVAMLLREDSFFLLQIIRIIKYLLFLLVCTYFLPSLLDNVRQSTGLSRLCVTVIFTPRISAWWSFLVEAESTPGSNVQISLKILTPPGLQSLTFRLVMLCLSNYAMVFYLIITCSSTSLSPVLPSTHLLHFQKEKEKCSRNNSLFRSLHQLQYFNSLLRLNLNINRFFITFYQIYFMHN</sequence>
<feature type="non-terminal residue" evidence="2">
    <location>
        <position position="1"/>
    </location>
</feature>
<evidence type="ECO:0000313" key="3">
    <source>
        <dbReference type="Proteomes" id="UP001233999"/>
    </source>
</evidence>
<dbReference type="EMBL" id="JASPKZ010003874">
    <property type="protein sequence ID" value="KAJ9591317.1"/>
    <property type="molecule type" value="Genomic_DNA"/>
</dbReference>
<organism evidence="2 3">
    <name type="scientific">Diploptera punctata</name>
    <name type="common">Pacific beetle cockroach</name>
    <dbReference type="NCBI Taxonomy" id="6984"/>
    <lineage>
        <taxon>Eukaryota</taxon>
        <taxon>Metazoa</taxon>
        <taxon>Ecdysozoa</taxon>
        <taxon>Arthropoda</taxon>
        <taxon>Hexapoda</taxon>
        <taxon>Insecta</taxon>
        <taxon>Pterygota</taxon>
        <taxon>Neoptera</taxon>
        <taxon>Polyneoptera</taxon>
        <taxon>Dictyoptera</taxon>
        <taxon>Blattodea</taxon>
        <taxon>Blaberoidea</taxon>
        <taxon>Blaberidae</taxon>
        <taxon>Diplopterinae</taxon>
        <taxon>Diploptera</taxon>
    </lineage>
</organism>
<keyword evidence="3" id="KW-1185">Reference proteome</keyword>
<evidence type="ECO:0000313" key="2">
    <source>
        <dbReference type="EMBL" id="KAJ9591317.1"/>
    </source>
</evidence>
<evidence type="ECO:0000256" key="1">
    <source>
        <dbReference type="SAM" id="Phobius"/>
    </source>
</evidence>
<protein>
    <submittedName>
        <fullName evidence="2">Uncharacterized protein</fullName>
    </submittedName>
</protein>
<dbReference type="AlphaFoldDB" id="A0AAD8A3Y7"/>
<reference evidence="2" key="1">
    <citation type="journal article" date="2023" name="IScience">
        <title>Live-bearing cockroach genome reveals convergent evolutionary mechanisms linked to viviparity in insects and beyond.</title>
        <authorList>
            <person name="Fouks B."/>
            <person name="Harrison M.C."/>
            <person name="Mikhailova A.A."/>
            <person name="Marchal E."/>
            <person name="English S."/>
            <person name="Carruthers M."/>
            <person name="Jennings E.C."/>
            <person name="Chiamaka E.L."/>
            <person name="Frigard R.A."/>
            <person name="Pippel M."/>
            <person name="Attardo G.M."/>
            <person name="Benoit J.B."/>
            <person name="Bornberg-Bauer E."/>
            <person name="Tobe S.S."/>
        </authorList>
    </citation>
    <scope>NUCLEOTIDE SEQUENCE</scope>
    <source>
        <strain evidence="2">Stay&amp;Tobe</strain>
    </source>
</reference>
<feature type="transmembrane region" description="Helical" evidence="1">
    <location>
        <begin position="93"/>
        <end position="113"/>
    </location>
</feature>
<proteinExistence type="predicted"/>
<dbReference type="Proteomes" id="UP001233999">
    <property type="component" value="Unassembled WGS sequence"/>
</dbReference>
<feature type="non-terminal residue" evidence="2">
    <location>
        <position position="180"/>
    </location>
</feature>
<reference evidence="2" key="2">
    <citation type="submission" date="2023-05" db="EMBL/GenBank/DDBJ databases">
        <authorList>
            <person name="Fouks B."/>
        </authorList>
    </citation>
    <scope>NUCLEOTIDE SEQUENCE</scope>
    <source>
        <strain evidence="2">Stay&amp;Tobe</strain>
        <tissue evidence="2">Testes</tissue>
    </source>
</reference>